<comment type="function">
    <text evidence="9">Core subunit of the mitochondrial membrane respiratory chain NADH dehydrogenase (Complex I) which catalyzes electron transfer from NADH through the respiratory chain, using ubiquinone as an electron acceptor. Essential for the catalytic activity of complex I.</text>
</comment>
<keyword evidence="5 9" id="KW-0812">Transmembrane</keyword>
<dbReference type="EMBL" id="JN383843">
    <property type="protein sequence ID" value="AEV66650.1"/>
    <property type="molecule type" value="Genomic_DNA"/>
</dbReference>
<evidence type="ECO:0000256" key="9">
    <source>
        <dbReference type="RuleBase" id="RU003640"/>
    </source>
</evidence>
<sequence length="111" mass="13411">MIVILGDFEFFFNYFSVLILAVIIYNVINCFSFKNLLRRFGFLKVSRRDFYECGFRPQTQKPIKLPIQFLLICVFFLLYDIELVFLFPYVSGVTFSGLYDFLLIFFFLFYF</sequence>
<evidence type="ECO:0000256" key="1">
    <source>
        <dbReference type="ARBA" id="ARBA00004370"/>
    </source>
</evidence>
<keyword evidence="9" id="KW-0830">Ubiquinone</keyword>
<keyword evidence="9" id="KW-0520">NAD</keyword>
<comment type="subcellular location">
    <subcellularLocation>
        <location evidence="1">Membrane</location>
    </subcellularLocation>
    <subcellularLocation>
        <location evidence="9">Mitochondrion membrane</location>
        <topology evidence="9">Multi-pass membrane protein</topology>
    </subcellularLocation>
</comment>
<organism evidence="10">
    <name type="scientific">Oxytricha trifallax</name>
    <dbReference type="NCBI Taxonomy" id="1172189"/>
    <lineage>
        <taxon>Eukaryota</taxon>
        <taxon>Sar</taxon>
        <taxon>Alveolata</taxon>
        <taxon>Ciliophora</taxon>
        <taxon>Intramacronucleata</taxon>
        <taxon>Spirotrichea</taxon>
        <taxon>Stichotrichia</taxon>
        <taxon>Sporadotrichida</taxon>
        <taxon>Oxytrichidae</taxon>
        <taxon>Oxytrichinae</taxon>
        <taxon>Oxytricha</taxon>
    </lineage>
</organism>
<geneLocation type="mitochondrion" evidence="10"/>
<reference evidence="10" key="1">
    <citation type="journal article" date="2012" name="Genome Biol. Evol.">
        <title>The Oxytricha trifallax Mitochondrial Genome.</title>
        <authorList>
            <person name="Swart E.C."/>
            <person name="Nowacki M."/>
            <person name="Shum J."/>
            <person name="Stiles H."/>
            <person name="Higgins B.P."/>
            <person name="Doak T.G."/>
            <person name="Schotanus K."/>
            <person name="Magrini V.J."/>
            <person name="Minx P."/>
            <person name="Mardis E.R."/>
            <person name="Landweber L.F."/>
        </authorList>
    </citation>
    <scope>NUCLEOTIDE SEQUENCE</scope>
</reference>
<keyword evidence="9" id="KW-1278">Translocase</keyword>
<dbReference type="AlphaFoldDB" id="G9HRD8"/>
<feature type="transmembrane region" description="Helical" evidence="9">
    <location>
        <begin position="65"/>
        <end position="87"/>
    </location>
</feature>
<keyword evidence="4 9" id="KW-0813">Transport</keyword>
<feature type="transmembrane region" description="Helical" evidence="9">
    <location>
        <begin position="12"/>
        <end position="37"/>
    </location>
</feature>
<name>G9HRD8_9SPIT</name>
<keyword evidence="9" id="KW-0679">Respiratory chain</keyword>
<proteinExistence type="inferred from homology"/>
<keyword evidence="6 9" id="KW-1133">Transmembrane helix</keyword>
<evidence type="ECO:0000256" key="7">
    <source>
        <dbReference type="ARBA" id="ARBA00023136"/>
    </source>
</evidence>
<dbReference type="GO" id="GO:0008137">
    <property type="term" value="F:NADH dehydrogenase (ubiquinone) activity"/>
    <property type="evidence" value="ECO:0007669"/>
    <property type="project" value="UniProtKB-UniRule"/>
</dbReference>
<keyword evidence="9 10" id="KW-0496">Mitochondrion</keyword>
<gene>
    <name evidence="10" type="primary">nad3</name>
</gene>
<keyword evidence="7 9" id="KW-0472">Membrane</keyword>
<dbReference type="InterPro" id="IPR000440">
    <property type="entry name" value="NADH_UbQ/plastoQ_OxRdtase_su3"/>
</dbReference>
<feature type="transmembrane region" description="Helical" evidence="9">
    <location>
        <begin position="93"/>
        <end position="110"/>
    </location>
</feature>
<evidence type="ECO:0000313" key="10">
    <source>
        <dbReference type="EMBL" id="AEV66650.1"/>
    </source>
</evidence>
<protein>
    <recommendedName>
        <fullName evidence="3 9">NADH-ubiquinone oxidoreductase chain 3</fullName>
        <ecNumber evidence="9">7.1.1.2</ecNumber>
    </recommendedName>
</protein>
<dbReference type="GO" id="GO:0031966">
    <property type="term" value="C:mitochondrial membrane"/>
    <property type="evidence" value="ECO:0007669"/>
    <property type="project" value="UniProtKB-SubCell"/>
</dbReference>
<dbReference type="Pfam" id="PF00507">
    <property type="entry name" value="Oxidored_q4"/>
    <property type="match status" value="1"/>
</dbReference>
<evidence type="ECO:0000256" key="4">
    <source>
        <dbReference type="ARBA" id="ARBA00022448"/>
    </source>
</evidence>
<dbReference type="Gene3D" id="1.20.58.1610">
    <property type="entry name" value="NADH:ubiquinone/plastoquinone oxidoreductase, chain 3"/>
    <property type="match status" value="1"/>
</dbReference>
<keyword evidence="9" id="KW-0249">Electron transport</keyword>
<evidence type="ECO:0000256" key="6">
    <source>
        <dbReference type="ARBA" id="ARBA00022989"/>
    </source>
</evidence>
<evidence type="ECO:0000256" key="3">
    <source>
        <dbReference type="ARBA" id="ARBA00021007"/>
    </source>
</evidence>
<evidence type="ECO:0000256" key="2">
    <source>
        <dbReference type="ARBA" id="ARBA00008472"/>
    </source>
</evidence>
<comment type="similarity">
    <text evidence="2 9">Belongs to the complex I subunit 3 family.</text>
</comment>
<dbReference type="EC" id="7.1.1.2" evidence="9"/>
<evidence type="ECO:0000256" key="8">
    <source>
        <dbReference type="ARBA" id="ARBA00049551"/>
    </source>
</evidence>
<accession>G9HRD8</accession>
<dbReference type="InterPro" id="IPR038430">
    <property type="entry name" value="NDAH_ubi_oxred_su3_sf"/>
</dbReference>
<comment type="catalytic activity">
    <reaction evidence="8 9">
        <text>a ubiquinone + NADH + 5 H(+)(in) = a ubiquinol + NAD(+) + 4 H(+)(out)</text>
        <dbReference type="Rhea" id="RHEA:29091"/>
        <dbReference type="Rhea" id="RHEA-COMP:9565"/>
        <dbReference type="Rhea" id="RHEA-COMP:9566"/>
        <dbReference type="ChEBI" id="CHEBI:15378"/>
        <dbReference type="ChEBI" id="CHEBI:16389"/>
        <dbReference type="ChEBI" id="CHEBI:17976"/>
        <dbReference type="ChEBI" id="CHEBI:57540"/>
        <dbReference type="ChEBI" id="CHEBI:57945"/>
        <dbReference type="EC" id="7.1.1.2"/>
    </reaction>
</comment>
<evidence type="ECO:0000256" key="5">
    <source>
        <dbReference type="ARBA" id="ARBA00022692"/>
    </source>
</evidence>